<dbReference type="Pfam" id="PF00535">
    <property type="entry name" value="Glycos_transf_2"/>
    <property type="match status" value="1"/>
</dbReference>
<dbReference type="PANTHER" id="PTHR48090">
    <property type="entry name" value="UNDECAPRENYL-PHOSPHATE 4-DEOXY-4-FORMAMIDO-L-ARABINOSE TRANSFERASE-RELATED"/>
    <property type="match status" value="1"/>
</dbReference>
<reference evidence="4 5" key="1">
    <citation type="submission" date="2024-08" db="EMBL/GenBank/DDBJ databases">
        <title>Whole-genome sequencing of halo(alkali)philic microorganisms from hypersaline lakes.</title>
        <authorList>
            <person name="Sorokin D.Y."/>
            <person name="Merkel A.Y."/>
            <person name="Messina E."/>
            <person name="Yakimov M."/>
        </authorList>
    </citation>
    <scope>NUCLEOTIDE SEQUENCE [LARGE SCALE GENOMIC DNA]</scope>
    <source>
        <strain evidence="4 5">AB-hyl4</strain>
    </source>
</reference>
<protein>
    <submittedName>
        <fullName evidence="4">DUF2062 domain-containing protein</fullName>
    </submittedName>
</protein>
<evidence type="ECO:0000313" key="5">
    <source>
        <dbReference type="Proteomes" id="UP001575105"/>
    </source>
</evidence>
<keyword evidence="1" id="KW-0472">Membrane</keyword>
<evidence type="ECO:0000259" key="3">
    <source>
        <dbReference type="Pfam" id="PF09835"/>
    </source>
</evidence>
<keyword evidence="5" id="KW-1185">Reference proteome</keyword>
<dbReference type="SUPFAM" id="SSF53448">
    <property type="entry name" value="Nucleotide-diphospho-sugar transferases"/>
    <property type="match status" value="1"/>
</dbReference>
<dbReference type="InterPro" id="IPR018639">
    <property type="entry name" value="DUF2062"/>
</dbReference>
<feature type="transmembrane region" description="Helical" evidence="1">
    <location>
        <begin position="338"/>
        <end position="355"/>
    </location>
</feature>
<dbReference type="InterPro" id="IPR029044">
    <property type="entry name" value="Nucleotide-diphossugar_trans"/>
</dbReference>
<dbReference type="InterPro" id="IPR001173">
    <property type="entry name" value="Glyco_trans_2-like"/>
</dbReference>
<dbReference type="CDD" id="cd04179">
    <property type="entry name" value="DPM_DPG-synthase_like"/>
    <property type="match status" value="1"/>
</dbReference>
<name>A0ABV4U356_9BACT</name>
<evidence type="ECO:0000313" key="4">
    <source>
        <dbReference type="EMBL" id="MFA9478022.1"/>
    </source>
</evidence>
<dbReference type="Pfam" id="PF09835">
    <property type="entry name" value="DUF2062"/>
    <property type="match status" value="1"/>
</dbReference>
<proteinExistence type="predicted"/>
<dbReference type="Gene3D" id="3.90.550.10">
    <property type="entry name" value="Spore Coat Polysaccharide Biosynthesis Protein SpsA, Chain A"/>
    <property type="match status" value="1"/>
</dbReference>
<keyword evidence="1" id="KW-0812">Transmembrane</keyword>
<evidence type="ECO:0000256" key="1">
    <source>
        <dbReference type="SAM" id="Phobius"/>
    </source>
</evidence>
<dbReference type="PANTHER" id="PTHR48090:SF7">
    <property type="entry name" value="RFBJ PROTEIN"/>
    <property type="match status" value="1"/>
</dbReference>
<feature type="domain" description="Glycosyltransferase 2-like" evidence="2">
    <location>
        <begin position="15"/>
        <end position="142"/>
    </location>
</feature>
<accession>A0ABV4U356</accession>
<evidence type="ECO:0000259" key="2">
    <source>
        <dbReference type="Pfam" id="PF00535"/>
    </source>
</evidence>
<gene>
    <name evidence="4" type="ORF">ACERK3_06895</name>
</gene>
<comment type="caution">
    <text evidence="4">The sequence shown here is derived from an EMBL/GenBank/DDBJ whole genome shotgun (WGS) entry which is preliminary data.</text>
</comment>
<feature type="transmembrane region" description="Helical" evidence="1">
    <location>
        <begin position="380"/>
        <end position="406"/>
    </location>
</feature>
<dbReference type="Proteomes" id="UP001575105">
    <property type="component" value="Unassembled WGS sequence"/>
</dbReference>
<feature type="transmembrane region" description="Helical" evidence="1">
    <location>
        <begin position="289"/>
        <end position="317"/>
    </location>
</feature>
<organism evidence="4 5">
    <name type="scientific">Natronomicrosphaera hydrolytica</name>
    <dbReference type="NCBI Taxonomy" id="3242702"/>
    <lineage>
        <taxon>Bacteria</taxon>
        <taxon>Pseudomonadati</taxon>
        <taxon>Planctomycetota</taxon>
        <taxon>Phycisphaerae</taxon>
        <taxon>Phycisphaerales</taxon>
        <taxon>Phycisphaeraceae</taxon>
        <taxon>Natronomicrosphaera</taxon>
    </lineage>
</organism>
<dbReference type="InterPro" id="IPR050256">
    <property type="entry name" value="Glycosyltransferase_2"/>
</dbReference>
<keyword evidence="1" id="KW-1133">Transmembrane helix</keyword>
<feature type="domain" description="DUF2062" evidence="3">
    <location>
        <begin position="275"/>
        <end position="408"/>
    </location>
</feature>
<dbReference type="EMBL" id="JBGUBD010000004">
    <property type="protein sequence ID" value="MFA9478022.1"/>
    <property type="molecule type" value="Genomic_DNA"/>
</dbReference>
<sequence>MSPTTDETCFRPVAVTPTYNNAGTLIDVLSRIENQGVPIVVVNDGSTDATAERLAAWTSEPRAVAVEVVTHPQNRGKSAALQTGFARARELGYTHALSIDTDGQLDPEEMPDLLEVARREPRALVVGYRDASTHNGPARSMLGRRMSNLGIRLACGAKLEDSQCGMRVYPLALVEGVSCRGQHFVFETEIITRAAWAGCPIEQVPVTSRYFPPNVRVSHFRPVMDTMLCLRLHARLLARSLMPWPHRQLWQDASAADDGERPAWWRRALRWLDPRRLWHELRRDSVSRWSFATGLSLGTLIANLPIYGFQTLLSLYLAKRLHLHPLPVVTGSHLSMPPMGPVLVVAAIFVGHLLLEGRWPTGIEIEGRASELVSLPGRVLLAWLVGSVLVGVACMAVTFVGCLALLRLLPMEERPAKGGGDGGEAGVG</sequence>
<dbReference type="RefSeq" id="WP_425344951.1">
    <property type="nucleotide sequence ID" value="NZ_JBGUBD010000004.1"/>
</dbReference>